<evidence type="ECO:0000313" key="2">
    <source>
        <dbReference type="Proteomes" id="UP000324222"/>
    </source>
</evidence>
<protein>
    <submittedName>
        <fullName evidence="1">Uncharacterized protein</fullName>
    </submittedName>
</protein>
<comment type="caution">
    <text evidence="1">The sequence shown here is derived from an EMBL/GenBank/DDBJ whole genome shotgun (WGS) entry which is preliminary data.</text>
</comment>
<keyword evidence="2" id="KW-1185">Reference proteome</keyword>
<reference evidence="1 2" key="1">
    <citation type="submission" date="2019-05" db="EMBL/GenBank/DDBJ databases">
        <title>Another draft genome of Portunus trituberculatus and its Hox gene families provides insights of decapod evolution.</title>
        <authorList>
            <person name="Jeong J.-H."/>
            <person name="Song I."/>
            <person name="Kim S."/>
            <person name="Choi T."/>
            <person name="Kim D."/>
            <person name="Ryu S."/>
            <person name="Kim W."/>
        </authorList>
    </citation>
    <scope>NUCLEOTIDE SEQUENCE [LARGE SCALE GENOMIC DNA]</scope>
    <source>
        <tissue evidence="1">Muscle</tissue>
    </source>
</reference>
<accession>A0A5B7CHI5</accession>
<proteinExistence type="predicted"/>
<name>A0A5B7CHI5_PORTR</name>
<gene>
    <name evidence="1" type="ORF">E2C01_001319</name>
</gene>
<dbReference type="AlphaFoldDB" id="A0A5B7CHI5"/>
<dbReference type="EMBL" id="VSRR010000041">
    <property type="protein sequence ID" value="MPC08725.1"/>
    <property type="molecule type" value="Genomic_DNA"/>
</dbReference>
<evidence type="ECO:0000313" key="1">
    <source>
        <dbReference type="EMBL" id="MPC08725.1"/>
    </source>
</evidence>
<organism evidence="1 2">
    <name type="scientific">Portunus trituberculatus</name>
    <name type="common">Swimming crab</name>
    <name type="synonym">Neptunus trituberculatus</name>
    <dbReference type="NCBI Taxonomy" id="210409"/>
    <lineage>
        <taxon>Eukaryota</taxon>
        <taxon>Metazoa</taxon>
        <taxon>Ecdysozoa</taxon>
        <taxon>Arthropoda</taxon>
        <taxon>Crustacea</taxon>
        <taxon>Multicrustacea</taxon>
        <taxon>Malacostraca</taxon>
        <taxon>Eumalacostraca</taxon>
        <taxon>Eucarida</taxon>
        <taxon>Decapoda</taxon>
        <taxon>Pleocyemata</taxon>
        <taxon>Brachyura</taxon>
        <taxon>Eubrachyura</taxon>
        <taxon>Portunoidea</taxon>
        <taxon>Portunidae</taxon>
        <taxon>Portuninae</taxon>
        <taxon>Portunus</taxon>
    </lineage>
</organism>
<dbReference type="Proteomes" id="UP000324222">
    <property type="component" value="Unassembled WGS sequence"/>
</dbReference>
<sequence>MFTNPHQRLTDRVSIFPVCVLSPEGEARNDRGAASARGTHIEGLLSDCHPRLFRVCGDACLYCSGAGSSGGKPVHPALPCPTLPLSSNEVSRAARNV</sequence>